<keyword evidence="9 11" id="KW-0472">Membrane</keyword>
<evidence type="ECO:0000256" key="7">
    <source>
        <dbReference type="ARBA" id="ARBA00023065"/>
    </source>
</evidence>
<dbReference type="InterPro" id="IPR012910">
    <property type="entry name" value="Plug_dom"/>
</dbReference>
<sequence>MTFKGFRFALLATAACAVPHGAMAQDSAAADATSDEASREIIVTANKRSENVQKVPSSIAVVGAAELERKNIAGVEQLGNAVPGFVYRGGFNPTNTSLSIRGISTLSYSRSIEPSVGTVIDGVVIGLQGPNLFNFNDVSRVEVLRGPQGTLFGINSSAGILNIVTEDPGNDLSVKVGASYAQRDQVDLYGAVGGPIAGEKLRLRVSGFYKRYDDFVDNLNTGESLNGDEQYGLRAKLIFEPDDLTKMTINADAAWDRSDCCSPVFIKLVPGRSNAFDTQFYGPLTPESNQINLPGSTFSKSNGFGFSAQWDRYLGDYLLTSITAYRDYYIEAETTVVQPSLILPSNFATAKQSQLSQEVRLASPTGGTFDYVVGAFYFKQLKSGSIDQKVRLRANGFQQHNHLNFADADNANYALFGEGNIHPTSNLTLIAGARWTKFQVSFRNIGLPRDPGYFVANLAPGETIQDSVSAEKWSWKLGARWQMTSNDMFYATVSRGIKGPAFNTLATNATGPQRVRPEVATNYEIGFKGSLFDNHVRTSLALFSTTFKDFQTQAVDTDPITGLRTFILVNAGSIRTRGFEGSLNLYPTDTTSIDASVSYIDGKFRDFPGGQCYSGQTAAQGCVGGVQDLKGAPLPANPKWSFNIGGEQVVKFAGAPFDGFVNLNYNWRGKIQWDIFQDPEAIEDSVGLLSGAVGIRAKDRRYSLSLFAKNLTNKFYTNGLRPGTAIVGFIPLDYRRQVGVKLSYNY</sequence>
<evidence type="ECO:0000256" key="9">
    <source>
        <dbReference type="ARBA" id="ARBA00023136"/>
    </source>
</evidence>
<dbReference type="PANTHER" id="PTHR32552:SF81">
    <property type="entry name" value="TONB-DEPENDENT OUTER MEMBRANE RECEPTOR"/>
    <property type="match status" value="1"/>
</dbReference>
<dbReference type="InterPro" id="IPR000531">
    <property type="entry name" value="Beta-barrel_TonB"/>
</dbReference>
<dbReference type="Gene3D" id="2.40.170.20">
    <property type="entry name" value="TonB-dependent receptor, beta-barrel domain"/>
    <property type="match status" value="1"/>
</dbReference>
<evidence type="ECO:0000256" key="6">
    <source>
        <dbReference type="ARBA" id="ARBA00023004"/>
    </source>
</evidence>
<keyword evidence="2 11" id="KW-0813">Transport</keyword>
<keyword evidence="8 12" id="KW-0798">TonB box</keyword>
<dbReference type="AlphaFoldDB" id="A0A2S8B2Q6"/>
<comment type="caution">
    <text evidence="16">The sequence shown here is derived from an EMBL/GenBank/DDBJ whole genome shotgun (WGS) entry which is preliminary data.</text>
</comment>
<dbReference type="InterPro" id="IPR039426">
    <property type="entry name" value="TonB-dep_rcpt-like"/>
</dbReference>
<evidence type="ECO:0000256" key="8">
    <source>
        <dbReference type="ARBA" id="ARBA00023077"/>
    </source>
</evidence>
<keyword evidence="3 11" id="KW-1134">Transmembrane beta strand</keyword>
<dbReference type="Pfam" id="PF00593">
    <property type="entry name" value="TonB_dep_Rec_b-barrel"/>
    <property type="match status" value="1"/>
</dbReference>
<comment type="similarity">
    <text evidence="11 12">Belongs to the TonB-dependent receptor family.</text>
</comment>
<keyword evidence="7" id="KW-0406">Ion transport</keyword>
<feature type="domain" description="TonB-dependent receptor-like beta-barrel" evidence="14">
    <location>
        <begin position="283"/>
        <end position="711"/>
    </location>
</feature>
<evidence type="ECO:0000259" key="15">
    <source>
        <dbReference type="Pfam" id="PF07715"/>
    </source>
</evidence>
<evidence type="ECO:0000313" key="16">
    <source>
        <dbReference type="EMBL" id="PQM26695.1"/>
    </source>
</evidence>
<evidence type="ECO:0000256" key="12">
    <source>
        <dbReference type="RuleBase" id="RU003357"/>
    </source>
</evidence>
<evidence type="ECO:0000256" key="10">
    <source>
        <dbReference type="ARBA" id="ARBA00023237"/>
    </source>
</evidence>
<dbReference type="Pfam" id="PF07715">
    <property type="entry name" value="Plug"/>
    <property type="match status" value="1"/>
</dbReference>
<dbReference type="EMBL" id="PHFW01000003">
    <property type="protein sequence ID" value="PQM26695.1"/>
    <property type="molecule type" value="Genomic_DNA"/>
</dbReference>
<dbReference type="SUPFAM" id="SSF56935">
    <property type="entry name" value="Porins"/>
    <property type="match status" value="1"/>
</dbReference>
<dbReference type="GO" id="GO:0009279">
    <property type="term" value="C:cell outer membrane"/>
    <property type="evidence" value="ECO:0007669"/>
    <property type="project" value="UniProtKB-SubCell"/>
</dbReference>
<dbReference type="RefSeq" id="WP_106000064.1">
    <property type="nucleotide sequence ID" value="NZ_CM009578.1"/>
</dbReference>
<proteinExistence type="inferred from homology"/>
<keyword evidence="13" id="KW-0732">Signal</keyword>
<evidence type="ECO:0008006" key="18">
    <source>
        <dbReference type="Google" id="ProtNLM"/>
    </source>
</evidence>
<evidence type="ECO:0000256" key="4">
    <source>
        <dbReference type="ARBA" id="ARBA00022496"/>
    </source>
</evidence>
<dbReference type="GO" id="GO:0006826">
    <property type="term" value="P:iron ion transport"/>
    <property type="evidence" value="ECO:0007669"/>
    <property type="project" value="UniProtKB-KW"/>
</dbReference>
<evidence type="ECO:0000313" key="17">
    <source>
        <dbReference type="Proteomes" id="UP000238954"/>
    </source>
</evidence>
<comment type="subcellular location">
    <subcellularLocation>
        <location evidence="1 11">Cell outer membrane</location>
        <topology evidence="1 11">Multi-pass membrane protein</topology>
    </subcellularLocation>
</comment>
<name>A0A2S8B2Q6_9SPHN</name>
<keyword evidence="10 11" id="KW-0998">Cell outer membrane</keyword>
<keyword evidence="4" id="KW-0410">Iron transport</keyword>
<dbReference type="OrthoDB" id="9760333at2"/>
<dbReference type="PROSITE" id="PS52016">
    <property type="entry name" value="TONB_DEPENDENT_REC_3"/>
    <property type="match status" value="1"/>
</dbReference>
<dbReference type="Proteomes" id="UP000238954">
    <property type="component" value="Chromosome"/>
</dbReference>
<keyword evidence="6" id="KW-0408">Iron</keyword>
<dbReference type="PANTHER" id="PTHR32552">
    <property type="entry name" value="FERRICHROME IRON RECEPTOR-RELATED"/>
    <property type="match status" value="1"/>
</dbReference>
<evidence type="ECO:0000256" key="11">
    <source>
        <dbReference type="PROSITE-ProRule" id="PRU01360"/>
    </source>
</evidence>
<dbReference type="CDD" id="cd01347">
    <property type="entry name" value="ligand_gated_channel"/>
    <property type="match status" value="1"/>
</dbReference>
<keyword evidence="5 11" id="KW-0812">Transmembrane</keyword>
<reference evidence="17" key="1">
    <citation type="submission" date="2017-11" db="EMBL/GenBank/DDBJ databases">
        <title>The complete genome sequence of Sphingopyxis pomeranensis sp. nov. strain WS5A3p.</title>
        <authorList>
            <person name="Kaminski M.A."/>
        </authorList>
    </citation>
    <scope>NUCLEOTIDE SEQUENCE [LARGE SCALE GENOMIC DNA]</scope>
    <source>
        <strain evidence="17">WS5A3p</strain>
    </source>
</reference>
<evidence type="ECO:0000256" key="13">
    <source>
        <dbReference type="SAM" id="SignalP"/>
    </source>
</evidence>
<gene>
    <name evidence="16" type="ORF">CVO77_16965</name>
</gene>
<accession>A0A2S8B2Q6</accession>
<organism evidence="16 17">
    <name type="scientific">Sphingopyxis lindanitolerans</name>
    <dbReference type="NCBI Taxonomy" id="2054227"/>
    <lineage>
        <taxon>Bacteria</taxon>
        <taxon>Pseudomonadati</taxon>
        <taxon>Pseudomonadota</taxon>
        <taxon>Alphaproteobacteria</taxon>
        <taxon>Sphingomonadales</taxon>
        <taxon>Sphingomonadaceae</taxon>
        <taxon>Sphingopyxis</taxon>
    </lineage>
</organism>
<feature type="chain" id="PRO_5015729809" description="TonB-dependent receptor" evidence="13">
    <location>
        <begin position="25"/>
        <end position="746"/>
    </location>
</feature>
<evidence type="ECO:0000259" key="14">
    <source>
        <dbReference type="Pfam" id="PF00593"/>
    </source>
</evidence>
<evidence type="ECO:0000256" key="3">
    <source>
        <dbReference type="ARBA" id="ARBA00022452"/>
    </source>
</evidence>
<evidence type="ECO:0000256" key="5">
    <source>
        <dbReference type="ARBA" id="ARBA00022692"/>
    </source>
</evidence>
<keyword evidence="17" id="KW-1185">Reference proteome</keyword>
<evidence type="ECO:0000256" key="1">
    <source>
        <dbReference type="ARBA" id="ARBA00004571"/>
    </source>
</evidence>
<protein>
    <recommendedName>
        <fullName evidence="18">TonB-dependent receptor</fullName>
    </recommendedName>
</protein>
<feature type="domain" description="TonB-dependent receptor plug" evidence="15">
    <location>
        <begin position="52"/>
        <end position="160"/>
    </location>
</feature>
<dbReference type="InterPro" id="IPR036942">
    <property type="entry name" value="Beta-barrel_TonB_sf"/>
</dbReference>
<evidence type="ECO:0000256" key="2">
    <source>
        <dbReference type="ARBA" id="ARBA00022448"/>
    </source>
</evidence>
<feature type="signal peptide" evidence="13">
    <location>
        <begin position="1"/>
        <end position="24"/>
    </location>
</feature>